<dbReference type="RefSeq" id="WP_184712727.1">
    <property type="nucleotide sequence ID" value="NZ_JACHJP010000001.1"/>
</dbReference>
<name>A0A7W7QI71_9ACTN</name>
<protein>
    <recommendedName>
        <fullName evidence="3">XRE family transcriptional regulator</fullName>
    </recommendedName>
</protein>
<dbReference type="AlphaFoldDB" id="A0A7W7QI71"/>
<evidence type="ECO:0008006" key="3">
    <source>
        <dbReference type="Google" id="ProtNLM"/>
    </source>
</evidence>
<gene>
    <name evidence="1" type="ORF">FHS44_001099</name>
</gene>
<evidence type="ECO:0000313" key="1">
    <source>
        <dbReference type="EMBL" id="MBB4914027.1"/>
    </source>
</evidence>
<comment type="caution">
    <text evidence="1">The sequence shown here is derived from an EMBL/GenBank/DDBJ whole genome shotgun (WGS) entry which is preliminary data.</text>
</comment>
<organism evidence="1 2">
    <name type="scientific">Streptosporangium saharense</name>
    <dbReference type="NCBI Taxonomy" id="1706840"/>
    <lineage>
        <taxon>Bacteria</taxon>
        <taxon>Bacillati</taxon>
        <taxon>Actinomycetota</taxon>
        <taxon>Actinomycetes</taxon>
        <taxon>Streptosporangiales</taxon>
        <taxon>Streptosporangiaceae</taxon>
        <taxon>Streptosporangium</taxon>
    </lineage>
</organism>
<sequence length="499" mass="54778">MDAAGGRRQVRELRRILQQRGVPTRQIAAVMAERFGVTPLMAFRHATGLTQAEVAELYNRKWPSDPPKTFKQVSYWECWQGPGSESSASARPPSYEDLVRLASLYRCLVDDLLLGPHRKLPLPPPEIGELLADVLLTVESDSYPGKADDATVITFDVPTGEGIVAVKLSRREFTELLAAGGLAALVPGAALAEPVTASGTARGATYYRHVLNAHQAGHHLLPPAAHLSVLQRELHGIEKARQETPGVARQELRRIQSEYAEHISWLLRESADLNGCQQWANRATTWAMEAGDTSMAAYMMIRTASLALDRKDHTRAMDLTMAVRNASWTIPPVLRGIAQAYEARGHALTGTVAAAHLDEATELITTGRTETDPPYLRFFTGDFADMQRATCYVDAGQPGRAVTILQSRITTIPTSHRRDRAVYLTRLGAAHAAAQEPDAAAFAGLGALTDARRSASEHVMTELDNLADTLMRQWPKQPQVRQFHEELRTARHSQLSGSV</sequence>
<keyword evidence="2" id="KW-1185">Reference proteome</keyword>
<dbReference type="Proteomes" id="UP000552644">
    <property type="component" value="Unassembled WGS sequence"/>
</dbReference>
<accession>A0A7W7QI71</accession>
<evidence type="ECO:0000313" key="2">
    <source>
        <dbReference type="Proteomes" id="UP000552644"/>
    </source>
</evidence>
<dbReference type="EMBL" id="JACHJP010000001">
    <property type="protein sequence ID" value="MBB4914027.1"/>
    <property type="molecule type" value="Genomic_DNA"/>
</dbReference>
<reference evidence="1 2" key="1">
    <citation type="submission" date="2020-08" db="EMBL/GenBank/DDBJ databases">
        <title>Genomic Encyclopedia of Type Strains, Phase III (KMG-III): the genomes of soil and plant-associated and newly described type strains.</title>
        <authorList>
            <person name="Whitman W."/>
        </authorList>
    </citation>
    <scope>NUCLEOTIDE SEQUENCE [LARGE SCALE GENOMIC DNA]</scope>
    <source>
        <strain evidence="1 2">CECT 8840</strain>
    </source>
</reference>
<proteinExistence type="predicted"/>